<dbReference type="InterPro" id="IPR036942">
    <property type="entry name" value="Beta-barrel_TonB_sf"/>
</dbReference>
<evidence type="ECO:0000256" key="9">
    <source>
        <dbReference type="ARBA" id="ARBA00023136"/>
    </source>
</evidence>
<dbReference type="SUPFAM" id="SSF56935">
    <property type="entry name" value="Porins"/>
    <property type="match status" value="1"/>
</dbReference>
<feature type="domain" description="TonB-dependent receptor plug" evidence="18">
    <location>
        <begin position="58"/>
        <end position="164"/>
    </location>
</feature>
<comment type="subcellular location">
    <subcellularLocation>
        <location evidence="1 12">Cell outer membrane</location>
        <topology evidence="1 12">Multi-pass membrane protein</topology>
    </subcellularLocation>
</comment>
<feature type="chain" id="PRO_5012213302" description="TonB-dependent receptor" evidence="16">
    <location>
        <begin position="29"/>
        <end position="650"/>
    </location>
</feature>
<organism evidence="19 20">
    <name type="scientific">Bordetella genomosp. 8</name>
    <dbReference type="NCBI Taxonomy" id="1416806"/>
    <lineage>
        <taxon>Bacteria</taxon>
        <taxon>Pseudomonadati</taxon>
        <taxon>Pseudomonadota</taxon>
        <taxon>Betaproteobacteria</taxon>
        <taxon>Burkholderiales</taxon>
        <taxon>Alcaligenaceae</taxon>
        <taxon>Bordetella</taxon>
    </lineage>
</organism>
<dbReference type="Pfam" id="PF07715">
    <property type="entry name" value="Plug"/>
    <property type="match status" value="1"/>
</dbReference>
<dbReference type="Gene3D" id="2.170.130.10">
    <property type="entry name" value="TonB-dependent receptor, plug domain"/>
    <property type="match status" value="1"/>
</dbReference>
<evidence type="ECO:0000313" key="20">
    <source>
        <dbReference type="Proteomes" id="UP000194151"/>
    </source>
</evidence>
<evidence type="ECO:0000256" key="7">
    <source>
        <dbReference type="ARBA" id="ARBA00023065"/>
    </source>
</evidence>
<dbReference type="GO" id="GO:0015889">
    <property type="term" value="P:cobalamin transport"/>
    <property type="evidence" value="ECO:0007669"/>
    <property type="project" value="TreeGrafter"/>
</dbReference>
<dbReference type="KEGG" id="bgv:CAL12_25540"/>
<keyword evidence="5 12" id="KW-0812">Transmembrane</keyword>
<evidence type="ECO:0000256" key="3">
    <source>
        <dbReference type="ARBA" id="ARBA00022448"/>
    </source>
</evidence>
<evidence type="ECO:0000256" key="15">
    <source>
        <dbReference type="SAM" id="MobiDB-lite"/>
    </source>
</evidence>
<evidence type="ECO:0000256" key="1">
    <source>
        <dbReference type="ARBA" id="ARBA00004571"/>
    </source>
</evidence>
<dbReference type="PROSITE" id="PS00430">
    <property type="entry name" value="TONB_DEPENDENT_REC_1"/>
    <property type="match status" value="1"/>
</dbReference>
<keyword evidence="10" id="KW-0675">Receptor</keyword>
<keyword evidence="6 16" id="KW-0732">Signal</keyword>
<evidence type="ECO:0000259" key="17">
    <source>
        <dbReference type="Pfam" id="PF00593"/>
    </source>
</evidence>
<dbReference type="CDD" id="cd01347">
    <property type="entry name" value="ligand_gated_channel"/>
    <property type="match status" value="1"/>
</dbReference>
<keyword evidence="20" id="KW-1185">Reference proteome</keyword>
<evidence type="ECO:0000256" key="16">
    <source>
        <dbReference type="SAM" id="SignalP"/>
    </source>
</evidence>
<evidence type="ECO:0000256" key="4">
    <source>
        <dbReference type="ARBA" id="ARBA00022452"/>
    </source>
</evidence>
<evidence type="ECO:0000256" key="14">
    <source>
        <dbReference type="RuleBase" id="RU003357"/>
    </source>
</evidence>
<evidence type="ECO:0008006" key="21">
    <source>
        <dbReference type="Google" id="ProtNLM"/>
    </source>
</evidence>
<evidence type="ECO:0000256" key="6">
    <source>
        <dbReference type="ARBA" id="ARBA00022729"/>
    </source>
</evidence>
<evidence type="ECO:0000256" key="11">
    <source>
        <dbReference type="ARBA" id="ARBA00023237"/>
    </source>
</evidence>
<feature type="domain" description="TonB-dependent receptor-like beta-barrel" evidence="17">
    <location>
        <begin position="229"/>
        <end position="624"/>
    </location>
</feature>
<accession>A0A1W6YTC6</accession>
<dbReference type="AlphaFoldDB" id="A0A1W6YTC6"/>
<dbReference type="GO" id="GO:0006811">
    <property type="term" value="P:monoatomic ion transport"/>
    <property type="evidence" value="ECO:0007669"/>
    <property type="project" value="UniProtKB-KW"/>
</dbReference>
<dbReference type="Gene3D" id="2.40.170.20">
    <property type="entry name" value="TonB-dependent receptor, beta-barrel domain"/>
    <property type="match status" value="1"/>
</dbReference>
<evidence type="ECO:0000256" key="10">
    <source>
        <dbReference type="ARBA" id="ARBA00023170"/>
    </source>
</evidence>
<feature type="region of interest" description="Disordered" evidence="15">
    <location>
        <begin position="307"/>
        <end position="330"/>
    </location>
</feature>
<feature type="signal peptide" evidence="16">
    <location>
        <begin position="1"/>
        <end position="28"/>
    </location>
</feature>
<dbReference type="InterPro" id="IPR010916">
    <property type="entry name" value="TonB_box_CS"/>
</dbReference>
<evidence type="ECO:0000256" key="8">
    <source>
        <dbReference type="ARBA" id="ARBA00023077"/>
    </source>
</evidence>
<dbReference type="PANTHER" id="PTHR30069">
    <property type="entry name" value="TONB-DEPENDENT OUTER MEMBRANE RECEPTOR"/>
    <property type="match status" value="1"/>
</dbReference>
<protein>
    <recommendedName>
        <fullName evidence="21">TonB-dependent receptor</fullName>
    </recommendedName>
</protein>
<evidence type="ECO:0000256" key="5">
    <source>
        <dbReference type="ARBA" id="ARBA00022692"/>
    </source>
</evidence>
<sequence>MKPLFTRRSAGLLACLAPLGLAPMWAAAQQTPAATTAQPPITQLDTVVVTATRSPEPLKDVLGDVSVIDRATLESAGQSSLAEVLSRTHGIEYANNGGPQTVTSLFMRGANSNQTLVLVDGQRVNNATNGLAALNAIPTNSIDHVEIVRGAASSLYGADALGGVINIITKREADRPLSAYASVGGGTYGSSSYSAGLSGAAQGWTYSLSSSYQQSRGFDATNDKNFLHNPDRDSYYENNVAGSLGYEWMRGQTLTAQFYQTHVNGGYDNGSPYFNDRSIQDLQGYSLTSTNRLTDIWTSTLRVGSTLDRNRNENAPGDENPFNTPDGKSTFRTRQNQYLWQNDLQFTKDQKVTLAYEHLEQRVEGDIGNFNNFPVTFGDYAETRRHVNSFTGVYLGDFGAHHLQASLRNDDNSQFGNRTTGGLTYGYDITDRIRATVGANTGFRAPNFNELYWPNDGGFVGNPDLKPETSRNIEASLRYQDDDSELGATYYHNKVKNLIINQAVDPNDPFSVFQPFNVSHALLEGVSLTGMKKFGATRLRASVDLSDPRNTDEDTRLPQRARKVLRVSADHRFGDFLLGAEMYASGDRIDALTGDRLGGYTLYNLLASYDLTRNLQVQVRWNNVFDKEYTLVKGYNTPGSNAFVNLTWRM</sequence>
<dbReference type="STRING" id="1416806.CAL12_25540"/>
<keyword evidence="7" id="KW-0406">Ion transport</keyword>
<dbReference type="Pfam" id="PF00593">
    <property type="entry name" value="TonB_dep_Rec_b-barrel"/>
    <property type="match status" value="1"/>
</dbReference>
<reference evidence="19 20" key="1">
    <citation type="submission" date="2017-05" db="EMBL/GenBank/DDBJ databases">
        <title>Complete and WGS of Bordetella genogroups.</title>
        <authorList>
            <person name="Spilker T."/>
            <person name="LiPuma J."/>
        </authorList>
    </citation>
    <scope>NUCLEOTIDE SEQUENCE [LARGE SCALE GENOMIC DNA]</scope>
    <source>
        <strain evidence="19 20">AU19157</strain>
    </source>
</reference>
<dbReference type="InterPro" id="IPR039426">
    <property type="entry name" value="TonB-dep_rcpt-like"/>
</dbReference>
<keyword evidence="9 12" id="KW-0472">Membrane</keyword>
<proteinExistence type="inferred from homology"/>
<dbReference type="InterPro" id="IPR037066">
    <property type="entry name" value="Plug_dom_sf"/>
</dbReference>
<evidence type="ECO:0000256" key="13">
    <source>
        <dbReference type="PROSITE-ProRule" id="PRU10143"/>
    </source>
</evidence>
<name>A0A1W6YTC6_9BORD</name>
<evidence type="ECO:0000256" key="12">
    <source>
        <dbReference type="PROSITE-ProRule" id="PRU01360"/>
    </source>
</evidence>
<keyword evidence="3 12" id="KW-0813">Transport</keyword>
<feature type="compositionally biased region" description="Polar residues" evidence="15">
    <location>
        <begin position="321"/>
        <end position="330"/>
    </location>
</feature>
<dbReference type="OrthoDB" id="183532at2"/>
<dbReference type="PANTHER" id="PTHR30069:SF53">
    <property type="entry name" value="COLICIN I RECEPTOR-RELATED"/>
    <property type="match status" value="1"/>
</dbReference>
<dbReference type="InterPro" id="IPR000531">
    <property type="entry name" value="Beta-barrel_TonB"/>
</dbReference>
<keyword evidence="11 12" id="KW-0998">Cell outer membrane</keyword>
<gene>
    <name evidence="19" type="ORF">CAL12_25540</name>
</gene>
<feature type="short sequence motif" description="TonB box" evidence="13">
    <location>
        <begin position="46"/>
        <end position="52"/>
    </location>
</feature>
<dbReference type="EMBL" id="CP021108">
    <property type="protein sequence ID" value="ARP83843.1"/>
    <property type="molecule type" value="Genomic_DNA"/>
</dbReference>
<evidence type="ECO:0000259" key="18">
    <source>
        <dbReference type="Pfam" id="PF07715"/>
    </source>
</evidence>
<keyword evidence="4 12" id="KW-1134">Transmembrane beta strand</keyword>
<dbReference type="GO" id="GO:0009279">
    <property type="term" value="C:cell outer membrane"/>
    <property type="evidence" value="ECO:0007669"/>
    <property type="project" value="UniProtKB-SubCell"/>
</dbReference>
<comment type="similarity">
    <text evidence="2 12 14">Belongs to the TonB-dependent receptor family.</text>
</comment>
<evidence type="ECO:0000313" key="19">
    <source>
        <dbReference type="EMBL" id="ARP83843.1"/>
    </source>
</evidence>
<dbReference type="Proteomes" id="UP000194151">
    <property type="component" value="Chromosome"/>
</dbReference>
<keyword evidence="8 13" id="KW-0798">TonB box</keyword>
<evidence type="ECO:0000256" key="2">
    <source>
        <dbReference type="ARBA" id="ARBA00009810"/>
    </source>
</evidence>
<dbReference type="PROSITE" id="PS52016">
    <property type="entry name" value="TONB_DEPENDENT_REC_3"/>
    <property type="match status" value="1"/>
</dbReference>
<dbReference type="InterPro" id="IPR012910">
    <property type="entry name" value="Plug_dom"/>
</dbReference>